<dbReference type="Gene3D" id="3.40.366.10">
    <property type="entry name" value="Malonyl-Coenzyme A Acyl Carrier Protein, domain 2"/>
    <property type="match status" value="1"/>
</dbReference>
<dbReference type="Pfam" id="PF00668">
    <property type="entry name" value="Condensation"/>
    <property type="match status" value="1"/>
</dbReference>
<dbReference type="InterPro" id="IPR009081">
    <property type="entry name" value="PP-bd_ACP"/>
</dbReference>
<comment type="caution">
    <text evidence="14">The sequence shown here is derived from an EMBL/GenBank/DDBJ whole genome shotgun (WGS) entry which is preliminary data.</text>
</comment>
<evidence type="ECO:0000313" key="15">
    <source>
        <dbReference type="Proteomes" id="UP001396898"/>
    </source>
</evidence>
<feature type="domain" description="PKS/mFAS DH" evidence="13">
    <location>
        <begin position="938"/>
        <end position="1258"/>
    </location>
</feature>
<feature type="region of interest" description="Disordered" evidence="10">
    <location>
        <begin position="2324"/>
        <end position="2344"/>
    </location>
</feature>
<dbReference type="PROSITE" id="PS52004">
    <property type="entry name" value="KS3_2"/>
    <property type="match status" value="1"/>
</dbReference>
<evidence type="ECO:0000256" key="1">
    <source>
        <dbReference type="ARBA" id="ARBA00022450"/>
    </source>
</evidence>
<dbReference type="InterPro" id="IPR000873">
    <property type="entry name" value="AMP-dep_synth/lig_dom"/>
</dbReference>
<dbReference type="Gene3D" id="3.40.50.12780">
    <property type="entry name" value="N-terminal domain of ligase-like"/>
    <property type="match status" value="1"/>
</dbReference>
<evidence type="ECO:0000256" key="3">
    <source>
        <dbReference type="ARBA" id="ARBA00022598"/>
    </source>
</evidence>
<feature type="region of interest" description="N-terminal hotdog fold" evidence="9">
    <location>
        <begin position="938"/>
        <end position="1075"/>
    </location>
</feature>
<dbReference type="InterPro" id="IPR020841">
    <property type="entry name" value="PKS_Beta-ketoAc_synthase_dom"/>
</dbReference>
<keyword evidence="5" id="KW-0677">Repeat</keyword>
<dbReference type="InterPro" id="IPR016036">
    <property type="entry name" value="Malonyl_transacylase_ACP-bd"/>
</dbReference>
<evidence type="ECO:0000259" key="11">
    <source>
        <dbReference type="PROSITE" id="PS50075"/>
    </source>
</evidence>
<evidence type="ECO:0000256" key="6">
    <source>
        <dbReference type="ARBA" id="ARBA00023002"/>
    </source>
</evidence>
<dbReference type="Pfam" id="PF02801">
    <property type="entry name" value="Ketoacyl-synt_C"/>
    <property type="match status" value="1"/>
</dbReference>
<dbReference type="SUPFAM" id="SSF52777">
    <property type="entry name" value="CoA-dependent acyltransferases"/>
    <property type="match status" value="2"/>
</dbReference>
<dbReference type="SMART" id="SM00825">
    <property type="entry name" value="PKS_KS"/>
    <property type="match status" value="1"/>
</dbReference>
<dbReference type="PANTHER" id="PTHR43775">
    <property type="entry name" value="FATTY ACID SYNTHASE"/>
    <property type="match status" value="1"/>
</dbReference>
<keyword evidence="4" id="KW-0808">Transferase</keyword>
<dbReference type="Gene3D" id="3.40.47.10">
    <property type="match status" value="1"/>
</dbReference>
<evidence type="ECO:0000256" key="5">
    <source>
        <dbReference type="ARBA" id="ARBA00022737"/>
    </source>
</evidence>
<dbReference type="InterPro" id="IPR036291">
    <property type="entry name" value="NAD(P)-bd_dom_sf"/>
</dbReference>
<keyword evidence="15" id="KW-1185">Reference proteome</keyword>
<dbReference type="InterPro" id="IPR049552">
    <property type="entry name" value="PKS_DH_N"/>
</dbReference>
<feature type="domain" description="Carrier" evidence="11">
    <location>
        <begin position="2228"/>
        <end position="2305"/>
    </location>
</feature>
<keyword evidence="1" id="KW-0596">Phosphopantetheine</keyword>
<dbReference type="Proteomes" id="UP001396898">
    <property type="component" value="Unassembled WGS sequence"/>
</dbReference>
<evidence type="ECO:0000256" key="10">
    <source>
        <dbReference type="SAM" id="MobiDB-lite"/>
    </source>
</evidence>
<evidence type="ECO:0000256" key="7">
    <source>
        <dbReference type="ARBA" id="ARBA00023268"/>
    </source>
</evidence>
<dbReference type="SUPFAM" id="SSF51735">
    <property type="entry name" value="NAD(P)-binding Rossmann-fold domains"/>
    <property type="match status" value="2"/>
</dbReference>
<dbReference type="InterPro" id="IPR050091">
    <property type="entry name" value="PKS_NRPS_Biosynth_Enz"/>
</dbReference>
<dbReference type="InterPro" id="IPR042104">
    <property type="entry name" value="PKS_dehydratase_sf"/>
</dbReference>
<reference evidence="14 15" key="1">
    <citation type="submission" date="2023-01" db="EMBL/GenBank/DDBJ databases">
        <title>Analysis of 21 Apiospora genomes using comparative genomics revels a genus with tremendous synthesis potential of carbohydrate active enzymes and secondary metabolites.</title>
        <authorList>
            <person name="Sorensen T."/>
        </authorList>
    </citation>
    <scope>NUCLEOTIDE SEQUENCE [LARGE SCALE GENOMIC DNA]</scope>
    <source>
        <strain evidence="14 15">CBS 20057</strain>
    </source>
</reference>
<dbReference type="Pfam" id="PF08240">
    <property type="entry name" value="ADH_N"/>
    <property type="match status" value="1"/>
</dbReference>
<dbReference type="InterPro" id="IPR057326">
    <property type="entry name" value="KR_dom"/>
</dbReference>
<dbReference type="SUPFAM" id="SSF50129">
    <property type="entry name" value="GroES-like"/>
    <property type="match status" value="1"/>
</dbReference>
<dbReference type="PANTHER" id="PTHR43775:SF37">
    <property type="entry name" value="SI:DKEY-61P9.11"/>
    <property type="match status" value="1"/>
</dbReference>
<sequence length="3545" mass="388388">MAPKVNSSHDDPSVIIGAACRVPGARNPSELWDTIVHQRDLRRKMPEDRFNVDAFYHPDGAHKGVTNARYAYFLEDDIRDFDAGFFGISGKEAEAMDPQQRLLLEVVYEALENAGIALGDISGSSASVFCGSFTNDYNSMLVKDLESYPKYMVTGTGNAILSNRISYFYNLHGTSVTLDTACSSSLVCFHLANKSIASGEADISIVAGSALHFDPNIFVTMTDLGMLSTDGRCRAFDAAGSGYVRGEGVCAVILKRQSLAQRDGNSIRAVVRATGSNHDGRKQGITLPNSVAQESLMRETYESAGIDPLETQYFEAHGTGTKAGDPIETRAIGAVFGPGRESPLYVGSVKTNIGHLEGASGVAGLIKAMMSLERGQILPNMHFQTPNREIDFEAWRIKVPQGLLDWERPAGGVRRASVNSFGYGGTNAHVILEEYIANDHVMRCAPQQHGAVIANGVHDRPYLLPLSSHSAAGGQLLETRLAEYLQHSSPSVPDLAHTLSGRRNIHAYRSFVISSALDEDSTISTLSTPRASAPWVQATKLQGFRLGFVFTGQGAQWFAMGRQLIKESPIFRQTLEACDGVLQSLPDAPSWTILEGLSRSQEDSLLGVTLYSQTICTALQIALVDLLRGWNITPSAVVGHSSGEIGAAYAAGILSFENAMIAAYYRGVYMSASTTDDSVAGAMMAAGLSEPDATRELAKFTGRLTIAAVNSPSMVTISGDEDAILELKTTLTAQKVFARQLQVNQAFHSHHMLPLAPAYESALRARGQQFEAQPATCRMFSSVTSRLADHKIMGPSYWAKNMTNMVRFTEALTGILLDENDEQNIDGLVEIGPHPALKGPCKEIAKSLNIDIPYVASLARGTPDFEAVLNMAGQLFSLGYPVDLKAVNQNLSLDVEGQLIRTSPGARLVDFPTYAWDHKKYWSETRVIREHRQRRFRHSLLGHIVPGSVQKYPRWRNYLRLSEIPWLSDHVIDGKIVFPGAGYISMAIEAAIRQASAATMNRIQAVSMKDVVIKAPLILSDNEVGTEIILELRPVTLSAKSRSDVWYEFAVFSFGDASICQEHCHGAVCVKIGDPEPVAASPGTAFDPESLQVRSNQSRSSTLFYQKLAQIGLEYGQSFQLLHDQVQSGPGFAISALHFDPSTLPRATEADETCVHPTLLDASFHVMFGAIESCLGRQLEESFVPSFVRIASMTNMPSPRVASNHVQLRDAGGALWMDIQGLEVTSLGTVSSEDREGRTLFYQTRWLPCFELLSTNPHIEKLSMQDLVDIFTHQYPARTILYSPTSTDEVYDIVRLVGGEQDQRPRARQLDIYLPGLSVEESQKLLSLIEQSNGLVQVVSELNPTSQYDLILAPRMTRLDWKSYTPLLKEDGVALTPIDLGVGGDFDMVFSTASLSAIRRNQAIDPVTYKNVTVVVPEMPSDRVGSILASLRSSYPSGLSTTTLTHICNGYKLDKDSVVLILAALDGSWWEDAEAFRAIQIILTDMAGSRQVWSTEGSVLESSRPEQAMISGLIRSSRSENDQLEAVTFDFGRTSPAESIARNLSRLLSPGSFDEDEIAERDGCLFIPKVEADDERNVKLPNGPGQETALRRFGEQGPLSLAIGKVGLLETLHFVEDSEFIDGTLGEDELEIEVKASAINFRDIAASMGIIDDHRLGDECAGIVTAVGSTVRDFSIGDRVVAWRPGQGAHRSFVRNPASLCYRLRGDMDFADAAALPCILTTAYYFLVEVARLRAEDTVLIHSAAGGVGQMAIQIAQQIGARILVTVGSPAKRELLRDVYGLAESEMFNSRDDSFVQGVLQATGGKGVDVVLNSLAGPLLHASWGALNAFGRFIEIGKRDIHESTRISMEPFRKNVTFASVDLITMFERNKRLGAKVFQECCQMVHEGRISLPTTVLPLPYAEALKGFRLLQMGRHTGKVVLVPGEADVVPVLTPKFRDTRLLDGSKTYLLVGGLGGLGRTLSQWLVRKGAKSIAFFSRSGAEKPEAKQTVDWLQQRGISVQVFSGDVASLPDVTHAIRQIGPRLGGVLQAAMVLQDNPLDTMSFAQLERCLLPKVVGTQNLHLATLGSQLDFFVCFSSVATVLGFKGQANYSAANSFLDAFMRHRRGLGLCGTTMNIGAVGDAGVIAESSELQKTMLRSGVDTLTEQELMYQLEEALTESSGFRLTADGVDSHQIITGVGLLRPDVYWSSKPLLRNLYANHNFGDTASSADKNRSILAQLAEAGPEERVEILLDAFIGKIANILVTPRESILPHNTLSSYGLDSIVAVEFRKWFRKEINVDMALFDILGAPSIRALVLKAMSLIAAPTPSSVRHAVDTKRISEARREDTHDGQASSDAVGTPGSAVTAIPKATNVECIPLSSYQSRLWFLHSLADDKSRLNLAIVSHMSGTPSRSILTKALQEMVNRNAVLRTAYFEGNEFAQQKPVDSFEIDMEFADLSHDTSPDDALARYVEHAKSEELDLEVGEAARFSLVKLAESRYALVSVVHHISVDRGSYTQLMGQLVQLYNAVGAEKNLGTVAQPPLSYVDFTLWHNEFLRSSTTVKQVDWWKRELSGIPESCELMPFARSQRAAQGEGTGDVTVELNDKLFSRMKRLARQVNGTPYHFVLAALRAFIYRYTTERDLVVLTVDGNRPHPDVDDVAGFFVNLCPVRLPMDDGEDISFDALLRKTRDKAMEAIAHNTVPFDAIVEAVQTERTSSHFPIGQVVVNYQIHGPAPRFPATDFTIYETTMEDIPTACDLNLEALETADQGLNLRFEYATALYGEADMRRFADNFLTFLTSAIHDHHQPIPDIAMCGSLELDRLQSQFWNTEYVAPSWKKGRSVIEKIFDVAIENPSAIAIRTSDGSSITYGELVQKAERIASSLLSYGVKEGEMVGILLHPGIEAVAAMLGVLMTRAGYLALDTDFAQDRLAFMVNDAGVRIVLTGTGHIEKAGHITVNCPLVTEIFDLESARSHALLGRAGLPRRQPQDPFYMIYTSGSTGQPKGVVLTESNTAQMLTTLHKDFGFTARDRFLHHSSMSFDLSIVQIFSALTCGASICTASWETRKDPAALADFMRAQGVTVTYFTPTQYGMLMEANAEALRQCADYRVAFFAGERLPVRIAKAFFDLGTPALLYNTWSPSEVVVQTTVARIDRSDLDENASLPIGFPLDNCRHYILDARQNPVPVGVVGEIYVGGAQVGAGYRNRPKENSDSFVLDPFATQEDIKRGWTRMFKTGDTGCFRADGQLEFRGRVAGDKQIKLRGFRVDLGEVEQRILAEAAGLQVRLLDVYVVARPYEAEVEDGGDQLIAYVVPADIFGTEEAKEFFTSLHSAIAKHLNQYMLPSGYQLLDKLPATIGGKVDRQNLLTRLLDLIQPSSISSLSNDTCADTDELQRSVLALFQDILGIRRYVDTTDNFFEKGGNSLLLARLQAKLRREFGTAPPLSKMVQEPSAAAVSMFIKGKRNGDGSSTNVTIDWSAETTLPRKFAPRQTSLRPTREGGIDTILVAGAESSIGLHLVSKLLRTGPGVQIRVLGTKEELEKEAFLARMREESLLGVEPERR</sequence>
<dbReference type="SUPFAM" id="SSF52151">
    <property type="entry name" value="FabD/lysophospholipase-like"/>
    <property type="match status" value="1"/>
</dbReference>
<dbReference type="InterPro" id="IPR032821">
    <property type="entry name" value="PKS_assoc"/>
</dbReference>
<keyword evidence="3" id="KW-0436">Ligase</keyword>
<dbReference type="CDD" id="cd05195">
    <property type="entry name" value="enoyl_red"/>
    <property type="match status" value="1"/>
</dbReference>
<dbReference type="InterPro" id="IPR014043">
    <property type="entry name" value="Acyl_transferase_dom"/>
</dbReference>
<dbReference type="InterPro" id="IPR001227">
    <property type="entry name" value="Ac_transferase_dom_sf"/>
</dbReference>
<dbReference type="Pfam" id="PF14765">
    <property type="entry name" value="PS-DH"/>
    <property type="match status" value="1"/>
</dbReference>
<evidence type="ECO:0000256" key="8">
    <source>
        <dbReference type="ARBA" id="ARBA00029443"/>
    </source>
</evidence>
<dbReference type="InterPro" id="IPR042099">
    <property type="entry name" value="ANL_N_sf"/>
</dbReference>
<dbReference type="InterPro" id="IPR018201">
    <property type="entry name" value="Ketoacyl_synth_AS"/>
</dbReference>
<dbReference type="InterPro" id="IPR001242">
    <property type="entry name" value="Condensation_dom"/>
</dbReference>
<dbReference type="CDD" id="cd00833">
    <property type="entry name" value="PKS"/>
    <property type="match status" value="1"/>
</dbReference>
<dbReference type="SMART" id="SM00822">
    <property type="entry name" value="PKS_KR"/>
    <property type="match status" value="1"/>
</dbReference>
<dbReference type="CDD" id="cd05930">
    <property type="entry name" value="A_NRPS"/>
    <property type="match status" value="1"/>
</dbReference>
<dbReference type="Pfam" id="PF08659">
    <property type="entry name" value="KR"/>
    <property type="match status" value="1"/>
</dbReference>
<dbReference type="SMART" id="SM00826">
    <property type="entry name" value="PKS_DH"/>
    <property type="match status" value="1"/>
</dbReference>
<dbReference type="InterPro" id="IPR049900">
    <property type="entry name" value="PKS_mFAS_DH"/>
</dbReference>
<feature type="active site" description="Proton donor; for dehydratase activity" evidence="9">
    <location>
        <position position="1161"/>
    </location>
</feature>
<dbReference type="SUPFAM" id="SSF56801">
    <property type="entry name" value="Acetyl-CoA synthetase-like"/>
    <property type="match status" value="1"/>
</dbReference>
<dbReference type="InterPro" id="IPR049551">
    <property type="entry name" value="PKS_DH_C"/>
</dbReference>
<feature type="active site" description="Proton acceptor; for dehydratase activity" evidence="9">
    <location>
        <position position="970"/>
    </location>
</feature>
<dbReference type="Gene3D" id="3.30.559.30">
    <property type="entry name" value="Nonribosomal peptide synthetase, condensation domain"/>
    <property type="match status" value="1"/>
</dbReference>
<dbReference type="InterPro" id="IPR010071">
    <property type="entry name" value="AA_adenyl_dom"/>
</dbReference>
<dbReference type="SUPFAM" id="SSF55048">
    <property type="entry name" value="Probable ACP-binding domain of malonyl-CoA ACP transacylase"/>
    <property type="match status" value="1"/>
</dbReference>
<dbReference type="Gene3D" id="3.30.300.30">
    <property type="match status" value="1"/>
</dbReference>
<dbReference type="InterPro" id="IPR020807">
    <property type="entry name" value="PKS_DH"/>
</dbReference>
<evidence type="ECO:0000259" key="12">
    <source>
        <dbReference type="PROSITE" id="PS52004"/>
    </source>
</evidence>
<dbReference type="InterPro" id="IPR016039">
    <property type="entry name" value="Thiolase-like"/>
</dbReference>
<comment type="similarity">
    <text evidence="8">In the C-terminal section; belongs to the NRP synthetase family.</text>
</comment>
<dbReference type="Pfam" id="PF00501">
    <property type="entry name" value="AMP-binding"/>
    <property type="match status" value="1"/>
</dbReference>
<dbReference type="InterPro" id="IPR020806">
    <property type="entry name" value="PKS_PP-bd"/>
</dbReference>
<keyword evidence="6" id="KW-0560">Oxidoreductase</keyword>
<name>A0ABR1RJW6_9PEZI</name>
<dbReference type="SUPFAM" id="SSF47336">
    <property type="entry name" value="ACP-like"/>
    <property type="match status" value="2"/>
</dbReference>
<evidence type="ECO:0000256" key="4">
    <source>
        <dbReference type="ARBA" id="ARBA00022679"/>
    </source>
</evidence>
<dbReference type="InterPro" id="IPR013154">
    <property type="entry name" value="ADH-like_N"/>
</dbReference>
<dbReference type="InterPro" id="IPR014030">
    <property type="entry name" value="Ketoacyl_synth_N"/>
</dbReference>
<dbReference type="Pfam" id="PF13602">
    <property type="entry name" value="ADH_zinc_N_2"/>
    <property type="match status" value="1"/>
</dbReference>
<dbReference type="Pfam" id="PF00698">
    <property type="entry name" value="Acyl_transf_1"/>
    <property type="match status" value="1"/>
</dbReference>
<dbReference type="Pfam" id="PF00109">
    <property type="entry name" value="ketoacyl-synt"/>
    <property type="match status" value="1"/>
</dbReference>
<evidence type="ECO:0000259" key="13">
    <source>
        <dbReference type="PROSITE" id="PS52019"/>
    </source>
</evidence>
<dbReference type="InterPro" id="IPR016035">
    <property type="entry name" value="Acyl_Trfase/lysoPLipase"/>
</dbReference>
<dbReference type="InterPro" id="IPR013968">
    <property type="entry name" value="PKS_KR"/>
</dbReference>
<organism evidence="14 15">
    <name type="scientific">Apiospora marii</name>
    <dbReference type="NCBI Taxonomy" id="335849"/>
    <lineage>
        <taxon>Eukaryota</taxon>
        <taxon>Fungi</taxon>
        <taxon>Dikarya</taxon>
        <taxon>Ascomycota</taxon>
        <taxon>Pezizomycotina</taxon>
        <taxon>Sordariomycetes</taxon>
        <taxon>Xylariomycetidae</taxon>
        <taxon>Amphisphaeriales</taxon>
        <taxon>Apiosporaceae</taxon>
        <taxon>Apiospora</taxon>
    </lineage>
</organism>
<dbReference type="Gene3D" id="3.90.180.10">
    <property type="entry name" value="Medium-chain alcohol dehydrogenases, catalytic domain"/>
    <property type="match status" value="1"/>
</dbReference>
<dbReference type="Pfam" id="PF16197">
    <property type="entry name" value="KAsynt_C_assoc"/>
    <property type="match status" value="1"/>
</dbReference>
<dbReference type="EMBL" id="JAQQWI010000014">
    <property type="protein sequence ID" value="KAK8013161.1"/>
    <property type="molecule type" value="Genomic_DNA"/>
</dbReference>
<dbReference type="InterPro" id="IPR020843">
    <property type="entry name" value="ER"/>
</dbReference>
<dbReference type="InterPro" id="IPR023213">
    <property type="entry name" value="CAT-like_dom_sf"/>
</dbReference>
<dbReference type="SUPFAM" id="SSF53901">
    <property type="entry name" value="Thiolase-like"/>
    <property type="match status" value="1"/>
</dbReference>
<dbReference type="SMART" id="SM00827">
    <property type="entry name" value="PKS_AT"/>
    <property type="match status" value="1"/>
</dbReference>
<evidence type="ECO:0000256" key="9">
    <source>
        <dbReference type="PROSITE-ProRule" id="PRU01363"/>
    </source>
</evidence>
<dbReference type="Gene3D" id="3.30.559.10">
    <property type="entry name" value="Chloramphenicol acetyltransferase-like domain"/>
    <property type="match status" value="1"/>
</dbReference>
<dbReference type="InterPro" id="IPR014031">
    <property type="entry name" value="Ketoacyl_synth_C"/>
</dbReference>
<keyword evidence="2" id="KW-0597">Phosphoprotein</keyword>
<dbReference type="PROSITE" id="PS52019">
    <property type="entry name" value="PKS_MFAS_DH"/>
    <property type="match status" value="1"/>
</dbReference>
<dbReference type="InterPro" id="IPR045851">
    <property type="entry name" value="AMP-bd_C_sf"/>
</dbReference>
<dbReference type="PROSITE" id="PS00606">
    <property type="entry name" value="KS3_1"/>
    <property type="match status" value="1"/>
</dbReference>
<evidence type="ECO:0000313" key="14">
    <source>
        <dbReference type="EMBL" id="KAK8013161.1"/>
    </source>
</evidence>
<accession>A0ABR1RJW6</accession>
<dbReference type="InterPro" id="IPR011032">
    <property type="entry name" value="GroES-like_sf"/>
</dbReference>
<feature type="region of interest" description="C-terminal hotdog fold" evidence="9">
    <location>
        <begin position="1096"/>
        <end position="1258"/>
    </location>
</feature>
<feature type="domain" description="Ketosynthase family 3 (KS3)" evidence="12">
    <location>
        <begin position="10"/>
        <end position="434"/>
    </location>
</feature>
<gene>
    <name evidence="14" type="ORF">PG991_009432</name>
</gene>
<dbReference type="SMART" id="SM00823">
    <property type="entry name" value="PKS_PP"/>
    <property type="match status" value="2"/>
</dbReference>
<dbReference type="PROSITE" id="PS50075">
    <property type="entry name" value="CARRIER"/>
    <property type="match status" value="2"/>
</dbReference>
<dbReference type="Pfam" id="PF00550">
    <property type="entry name" value="PP-binding"/>
    <property type="match status" value="2"/>
</dbReference>
<dbReference type="PROSITE" id="PS00455">
    <property type="entry name" value="AMP_BINDING"/>
    <property type="match status" value="1"/>
</dbReference>
<dbReference type="Gene3D" id="1.10.1200.10">
    <property type="entry name" value="ACP-like"/>
    <property type="match status" value="2"/>
</dbReference>
<proteinExistence type="inferred from homology"/>
<evidence type="ECO:0000256" key="2">
    <source>
        <dbReference type="ARBA" id="ARBA00022553"/>
    </source>
</evidence>
<dbReference type="Pfam" id="PF21089">
    <property type="entry name" value="PKS_DH_N"/>
    <property type="match status" value="1"/>
</dbReference>
<dbReference type="SMART" id="SM00829">
    <property type="entry name" value="PKS_ER"/>
    <property type="match status" value="1"/>
</dbReference>
<dbReference type="Gene3D" id="3.30.70.3290">
    <property type="match status" value="1"/>
</dbReference>
<dbReference type="InterPro" id="IPR036736">
    <property type="entry name" value="ACP-like_sf"/>
</dbReference>
<dbReference type="NCBIfam" id="TIGR01733">
    <property type="entry name" value="AA-adenyl-dom"/>
    <property type="match status" value="1"/>
</dbReference>
<dbReference type="InterPro" id="IPR020845">
    <property type="entry name" value="AMP-binding_CS"/>
</dbReference>
<protein>
    <submittedName>
        <fullName evidence="14">Lovastatin nonaketide synthase</fullName>
    </submittedName>
</protein>
<dbReference type="Gene3D" id="3.40.50.720">
    <property type="entry name" value="NAD(P)-binding Rossmann-like Domain"/>
    <property type="match status" value="3"/>
</dbReference>
<feature type="domain" description="Carrier" evidence="11">
    <location>
        <begin position="3371"/>
        <end position="3447"/>
    </location>
</feature>
<dbReference type="Gene3D" id="3.10.129.110">
    <property type="entry name" value="Polyketide synthase dehydratase"/>
    <property type="match status" value="1"/>
</dbReference>
<keyword evidence="7" id="KW-0511">Multifunctional enzyme</keyword>